<organism evidence="1 2">
    <name type="scientific">Marchantia polymorpha</name>
    <name type="common">Common liverwort</name>
    <name type="synonym">Marchantia aquatica</name>
    <dbReference type="NCBI Taxonomy" id="3197"/>
    <lineage>
        <taxon>Eukaryota</taxon>
        <taxon>Viridiplantae</taxon>
        <taxon>Streptophyta</taxon>
        <taxon>Embryophyta</taxon>
        <taxon>Marchantiophyta</taxon>
        <taxon>Marchantiopsida</taxon>
        <taxon>Marchantiidae</taxon>
        <taxon>Marchantiales</taxon>
        <taxon>Marchantiaceae</taxon>
        <taxon>Marchantia</taxon>
    </lineage>
</organism>
<accession>A0A2R6W0Z7</accession>
<evidence type="ECO:0000313" key="2">
    <source>
        <dbReference type="Proteomes" id="UP000244005"/>
    </source>
</evidence>
<evidence type="ECO:0000313" key="1">
    <source>
        <dbReference type="EMBL" id="PTQ27529.1"/>
    </source>
</evidence>
<reference evidence="2" key="1">
    <citation type="journal article" date="2017" name="Cell">
        <title>Insights into land plant evolution garnered from the Marchantia polymorpha genome.</title>
        <authorList>
            <person name="Bowman J.L."/>
            <person name="Kohchi T."/>
            <person name="Yamato K.T."/>
            <person name="Jenkins J."/>
            <person name="Shu S."/>
            <person name="Ishizaki K."/>
            <person name="Yamaoka S."/>
            <person name="Nishihama R."/>
            <person name="Nakamura Y."/>
            <person name="Berger F."/>
            <person name="Adam C."/>
            <person name="Aki S.S."/>
            <person name="Althoff F."/>
            <person name="Araki T."/>
            <person name="Arteaga-Vazquez M.A."/>
            <person name="Balasubrmanian S."/>
            <person name="Barry K."/>
            <person name="Bauer D."/>
            <person name="Boehm C.R."/>
            <person name="Briginshaw L."/>
            <person name="Caballero-Perez J."/>
            <person name="Catarino B."/>
            <person name="Chen F."/>
            <person name="Chiyoda S."/>
            <person name="Chovatia M."/>
            <person name="Davies K.M."/>
            <person name="Delmans M."/>
            <person name="Demura T."/>
            <person name="Dierschke T."/>
            <person name="Dolan L."/>
            <person name="Dorantes-Acosta A.E."/>
            <person name="Eklund D.M."/>
            <person name="Florent S.N."/>
            <person name="Flores-Sandoval E."/>
            <person name="Fujiyama A."/>
            <person name="Fukuzawa H."/>
            <person name="Galik B."/>
            <person name="Grimanelli D."/>
            <person name="Grimwood J."/>
            <person name="Grossniklaus U."/>
            <person name="Hamada T."/>
            <person name="Haseloff J."/>
            <person name="Hetherington A.J."/>
            <person name="Higo A."/>
            <person name="Hirakawa Y."/>
            <person name="Hundley H.N."/>
            <person name="Ikeda Y."/>
            <person name="Inoue K."/>
            <person name="Inoue S.I."/>
            <person name="Ishida S."/>
            <person name="Jia Q."/>
            <person name="Kakita M."/>
            <person name="Kanazawa T."/>
            <person name="Kawai Y."/>
            <person name="Kawashima T."/>
            <person name="Kennedy M."/>
            <person name="Kinose K."/>
            <person name="Kinoshita T."/>
            <person name="Kohara Y."/>
            <person name="Koide E."/>
            <person name="Komatsu K."/>
            <person name="Kopischke S."/>
            <person name="Kubo M."/>
            <person name="Kyozuka J."/>
            <person name="Lagercrantz U."/>
            <person name="Lin S.S."/>
            <person name="Lindquist E."/>
            <person name="Lipzen A.M."/>
            <person name="Lu C.W."/>
            <person name="De Luna E."/>
            <person name="Martienssen R.A."/>
            <person name="Minamino N."/>
            <person name="Mizutani M."/>
            <person name="Mizutani M."/>
            <person name="Mochizuki N."/>
            <person name="Monte I."/>
            <person name="Mosher R."/>
            <person name="Nagasaki H."/>
            <person name="Nakagami H."/>
            <person name="Naramoto S."/>
            <person name="Nishitani K."/>
            <person name="Ohtani M."/>
            <person name="Okamoto T."/>
            <person name="Okumura M."/>
            <person name="Phillips J."/>
            <person name="Pollak B."/>
            <person name="Reinders A."/>
            <person name="Rovekamp M."/>
            <person name="Sano R."/>
            <person name="Sawa S."/>
            <person name="Schmid M.W."/>
            <person name="Shirakawa M."/>
            <person name="Solano R."/>
            <person name="Spunde A."/>
            <person name="Suetsugu N."/>
            <person name="Sugano S."/>
            <person name="Sugiyama A."/>
            <person name="Sun R."/>
            <person name="Suzuki Y."/>
            <person name="Takenaka M."/>
            <person name="Takezawa D."/>
            <person name="Tomogane H."/>
            <person name="Tsuzuki M."/>
            <person name="Ueda T."/>
            <person name="Umeda M."/>
            <person name="Ward J.M."/>
            <person name="Watanabe Y."/>
            <person name="Yazaki K."/>
            <person name="Yokoyama R."/>
            <person name="Yoshitake Y."/>
            <person name="Yotsui I."/>
            <person name="Zachgo S."/>
            <person name="Schmutz J."/>
        </authorList>
    </citation>
    <scope>NUCLEOTIDE SEQUENCE [LARGE SCALE GENOMIC DNA]</scope>
    <source>
        <strain evidence="2">Tak-1</strain>
    </source>
</reference>
<dbReference type="Proteomes" id="UP000244005">
    <property type="component" value="Unassembled WGS sequence"/>
</dbReference>
<gene>
    <name evidence="1" type="ORF">MARPO_0194s0007</name>
</gene>
<dbReference type="AlphaFoldDB" id="A0A2R6W0Z7"/>
<sequence length="76" mass="8726">MDISFCLVVTILVVWIILSVCCFRRMCAYYCRQRTSARPQVRDSYRKTASDDGSVMTNSAAEDASRKLFQNYTTLV</sequence>
<proteinExistence type="predicted"/>
<dbReference type="EMBL" id="KZ772862">
    <property type="protein sequence ID" value="PTQ27529.1"/>
    <property type="molecule type" value="Genomic_DNA"/>
</dbReference>
<keyword evidence="2" id="KW-1185">Reference proteome</keyword>
<name>A0A2R6W0Z7_MARPO</name>
<protein>
    <submittedName>
        <fullName evidence="1">Uncharacterized protein</fullName>
    </submittedName>
</protein>